<gene>
    <name evidence="9" type="ORF">DDZ15_06020</name>
</gene>
<keyword evidence="6 7" id="KW-0472">Membrane</keyword>
<dbReference type="InterPro" id="IPR036929">
    <property type="entry name" value="DsbDN_sf"/>
</dbReference>
<comment type="subcellular location">
    <subcellularLocation>
        <location evidence="1">Cell membrane</location>
        <topology evidence="1">Multi-pass membrane protein</topology>
    </subcellularLocation>
</comment>
<proteinExistence type="predicted"/>
<feature type="transmembrane region" description="Helical" evidence="7">
    <location>
        <begin position="240"/>
        <end position="262"/>
    </location>
</feature>
<comment type="caution">
    <text evidence="9">The sequence shown here is derived from an EMBL/GenBank/DDBJ whole genome shotgun (WGS) entry which is preliminary data.</text>
</comment>
<evidence type="ECO:0000313" key="9">
    <source>
        <dbReference type="EMBL" id="PWN06828.1"/>
    </source>
</evidence>
<keyword evidence="3 7" id="KW-0812">Transmembrane</keyword>
<dbReference type="GO" id="GO:0045454">
    <property type="term" value="P:cell redox homeostasis"/>
    <property type="evidence" value="ECO:0007669"/>
    <property type="project" value="TreeGrafter"/>
</dbReference>
<dbReference type="Pfam" id="PF13899">
    <property type="entry name" value="Thioredoxin_7"/>
    <property type="match status" value="1"/>
</dbReference>
<dbReference type="Gene3D" id="3.40.30.10">
    <property type="entry name" value="Glutaredoxin"/>
    <property type="match status" value="1"/>
</dbReference>
<dbReference type="InterPro" id="IPR028250">
    <property type="entry name" value="DsbDN"/>
</dbReference>
<keyword evidence="5 7" id="KW-1133">Transmembrane helix</keyword>
<dbReference type="Proteomes" id="UP000245533">
    <property type="component" value="Unassembled WGS sequence"/>
</dbReference>
<dbReference type="RefSeq" id="WP_109646136.1">
    <property type="nucleotide sequence ID" value="NZ_QGGB01000005.1"/>
</dbReference>
<dbReference type="InterPro" id="IPR013766">
    <property type="entry name" value="Thioredoxin_domain"/>
</dbReference>
<keyword evidence="10" id="KW-1185">Reference proteome</keyword>
<evidence type="ECO:0000256" key="1">
    <source>
        <dbReference type="ARBA" id="ARBA00004651"/>
    </source>
</evidence>
<evidence type="ECO:0000256" key="2">
    <source>
        <dbReference type="ARBA" id="ARBA00022475"/>
    </source>
</evidence>
<protein>
    <recommendedName>
        <fullName evidence="8">Thioredoxin domain-containing protein</fullName>
    </recommendedName>
</protein>
<evidence type="ECO:0000259" key="8">
    <source>
        <dbReference type="PROSITE" id="PS51352"/>
    </source>
</evidence>
<reference evidence="9 10" key="1">
    <citation type="submission" date="2018-05" db="EMBL/GenBank/DDBJ databases">
        <title>Rhodohalobacter halophilus gen. nov., sp. nov., a moderately halophilic member of the family Balneolaceae.</title>
        <authorList>
            <person name="Liu Z.-W."/>
        </authorList>
    </citation>
    <scope>NUCLEOTIDE SEQUENCE [LARGE SCALE GENOMIC DNA]</scope>
    <source>
        <strain evidence="9 10">8A47</strain>
    </source>
</reference>
<dbReference type="GO" id="GO:0005886">
    <property type="term" value="C:plasma membrane"/>
    <property type="evidence" value="ECO:0007669"/>
    <property type="project" value="UniProtKB-SubCell"/>
</dbReference>
<keyword evidence="4" id="KW-0201">Cytochrome c-type biogenesis</keyword>
<feature type="transmembrane region" description="Helical" evidence="7">
    <location>
        <begin position="193"/>
        <end position="219"/>
    </location>
</feature>
<feature type="transmembrane region" description="Helical" evidence="7">
    <location>
        <begin position="274"/>
        <end position="294"/>
    </location>
</feature>
<feature type="domain" description="Thioredoxin" evidence="8">
    <location>
        <begin position="487"/>
        <end position="632"/>
    </location>
</feature>
<evidence type="ECO:0000256" key="6">
    <source>
        <dbReference type="ARBA" id="ARBA00023136"/>
    </source>
</evidence>
<dbReference type="PROSITE" id="PS51352">
    <property type="entry name" value="THIOREDOXIN_2"/>
    <property type="match status" value="1"/>
</dbReference>
<dbReference type="PANTHER" id="PTHR32234:SF0">
    <property type="entry name" value="THIOL:DISULFIDE INTERCHANGE PROTEIN DSBD"/>
    <property type="match status" value="1"/>
</dbReference>
<organism evidence="9 10">
    <name type="scientific">Rhodohalobacter mucosus</name>
    <dbReference type="NCBI Taxonomy" id="2079485"/>
    <lineage>
        <taxon>Bacteria</taxon>
        <taxon>Pseudomonadati</taxon>
        <taxon>Balneolota</taxon>
        <taxon>Balneolia</taxon>
        <taxon>Balneolales</taxon>
        <taxon>Balneolaceae</taxon>
        <taxon>Rhodohalobacter</taxon>
    </lineage>
</organism>
<dbReference type="SUPFAM" id="SSF52833">
    <property type="entry name" value="Thioredoxin-like"/>
    <property type="match status" value="1"/>
</dbReference>
<name>A0A316TSH9_9BACT</name>
<dbReference type="Gene3D" id="2.60.40.1250">
    <property type="entry name" value="Thiol:disulfide interchange protein DsbD, N-terminal domain"/>
    <property type="match status" value="1"/>
</dbReference>
<dbReference type="PANTHER" id="PTHR32234">
    <property type="entry name" value="THIOL:DISULFIDE INTERCHANGE PROTEIN DSBD"/>
    <property type="match status" value="1"/>
</dbReference>
<feature type="transmembrane region" description="Helical" evidence="7">
    <location>
        <begin position="315"/>
        <end position="344"/>
    </location>
</feature>
<dbReference type="GO" id="GO:0015035">
    <property type="term" value="F:protein-disulfide reductase activity"/>
    <property type="evidence" value="ECO:0007669"/>
    <property type="project" value="TreeGrafter"/>
</dbReference>
<feature type="transmembrane region" description="Helical" evidence="7">
    <location>
        <begin position="423"/>
        <end position="445"/>
    </location>
</feature>
<sequence length="636" mass="69139">MKKIGIIMGIALSVLSPFFVYGQLLDPVDYTVISVPDTVRAGDVFDVRVGATIEGDWHLYSVLNDPDAGPFPTSFSSFSSDMAVAGSVTESEAEIAFDPNFNTELGWHSKNAEFTIPVAFRSELQGLQSISLEVLYQVCDDVSCLPPKTKQIEAEVVLAGVSDTPHTDFPEPQIAEDEQFELTSSSGLPSDDLWGYLWLAITAGLAALLTPCVFPLIPLTVSYFSNQSGEKKSTGWGQAIIFGISIVLIFTLLGALLALILGVSGVSQFASNPWVNLVIGIMFIVFGVSLLGMFELRLPYQLTNWLNKKSNESGGVMGTLFMGFTISAVSFSCTAPFVGAILAATAGGEWFYPIIGMLGFSTAFASPFVLFAMFPGYLESLPKSGAWMNVVKVILGFVILAAAVKFLANADIVWQWGIISRPLGIAAWMTFFFLAGLYILGVFTLHEDKKPEHISTGRLLIAMPFILFTFYLIPGLLGASLGIWDAWLPARQATDVSVVNSISVTGGAEDSEKWSDDYAASAERAAAENRPVFIDFTGYTCTNCRAMESTVFPLENVQQRFSQMELVKLYTDGGSDARENQQFQFDLTGTVALPTYAIVNPESGAVLDQLIGYTKAESFEEFLDRGIERHRVSASR</sequence>
<dbReference type="InterPro" id="IPR003834">
    <property type="entry name" value="Cyt_c_assmbl_TM_dom"/>
</dbReference>
<feature type="transmembrane region" description="Helical" evidence="7">
    <location>
        <begin position="350"/>
        <end position="374"/>
    </location>
</feature>
<feature type="transmembrane region" description="Helical" evidence="7">
    <location>
        <begin position="386"/>
        <end position="408"/>
    </location>
</feature>
<dbReference type="Pfam" id="PF11412">
    <property type="entry name" value="DsbD_N"/>
    <property type="match status" value="1"/>
</dbReference>
<evidence type="ECO:0000256" key="5">
    <source>
        <dbReference type="ARBA" id="ARBA00022989"/>
    </source>
</evidence>
<dbReference type="Pfam" id="PF02683">
    <property type="entry name" value="DsbD_TM"/>
    <property type="match status" value="1"/>
</dbReference>
<dbReference type="EMBL" id="QGGB01000005">
    <property type="protein sequence ID" value="PWN06828.1"/>
    <property type="molecule type" value="Genomic_DNA"/>
</dbReference>
<dbReference type="OrthoDB" id="9811036at2"/>
<dbReference type="InterPro" id="IPR036249">
    <property type="entry name" value="Thioredoxin-like_sf"/>
</dbReference>
<keyword evidence="2" id="KW-1003">Cell membrane</keyword>
<feature type="transmembrane region" description="Helical" evidence="7">
    <location>
        <begin position="457"/>
        <end position="484"/>
    </location>
</feature>
<evidence type="ECO:0000256" key="7">
    <source>
        <dbReference type="SAM" id="Phobius"/>
    </source>
</evidence>
<accession>A0A316TSH9</accession>
<evidence type="ECO:0000256" key="3">
    <source>
        <dbReference type="ARBA" id="ARBA00022692"/>
    </source>
</evidence>
<evidence type="ECO:0000313" key="10">
    <source>
        <dbReference type="Proteomes" id="UP000245533"/>
    </source>
</evidence>
<dbReference type="GO" id="GO:0017004">
    <property type="term" value="P:cytochrome complex assembly"/>
    <property type="evidence" value="ECO:0007669"/>
    <property type="project" value="UniProtKB-KW"/>
</dbReference>
<evidence type="ECO:0000256" key="4">
    <source>
        <dbReference type="ARBA" id="ARBA00022748"/>
    </source>
</evidence>
<dbReference type="AlphaFoldDB" id="A0A316TSH9"/>